<keyword evidence="3" id="KW-1185">Reference proteome</keyword>
<evidence type="ECO:0000313" key="2">
    <source>
        <dbReference type="EMBL" id="KAK7199881.1"/>
    </source>
</evidence>
<gene>
    <name evidence="2" type="ORF">NESM_000036000</name>
</gene>
<organism evidence="2 3">
    <name type="scientific">Novymonas esmeraldas</name>
    <dbReference type="NCBI Taxonomy" id="1808958"/>
    <lineage>
        <taxon>Eukaryota</taxon>
        <taxon>Discoba</taxon>
        <taxon>Euglenozoa</taxon>
        <taxon>Kinetoplastea</taxon>
        <taxon>Metakinetoplastina</taxon>
        <taxon>Trypanosomatida</taxon>
        <taxon>Trypanosomatidae</taxon>
        <taxon>Novymonas</taxon>
    </lineage>
</organism>
<feature type="region of interest" description="Disordered" evidence="1">
    <location>
        <begin position="740"/>
        <end position="767"/>
    </location>
</feature>
<feature type="region of interest" description="Disordered" evidence="1">
    <location>
        <begin position="804"/>
        <end position="835"/>
    </location>
</feature>
<comment type="caution">
    <text evidence="2">The sequence shown here is derived from an EMBL/GenBank/DDBJ whole genome shotgun (WGS) entry which is preliminary data.</text>
</comment>
<feature type="compositionally biased region" description="Low complexity" evidence="1">
    <location>
        <begin position="22"/>
        <end position="36"/>
    </location>
</feature>
<accession>A0AAW0F2L4</accession>
<dbReference type="AlphaFoldDB" id="A0AAW0F2L4"/>
<feature type="compositionally biased region" description="Low complexity" evidence="1">
    <location>
        <begin position="112"/>
        <end position="138"/>
    </location>
</feature>
<evidence type="ECO:0000313" key="3">
    <source>
        <dbReference type="Proteomes" id="UP001430356"/>
    </source>
</evidence>
<name>A0AAW0F2L4_9TRYP</name>
<evidence type="ECO:0000256" key="1">
    <source>
        <dbReference type="SAM" id="MobiDB-lite"/>
    </source>
</evidence>
<feature type="region of interest" description="Disordered" evidence="1">
    <location>
        <begin position="514"/>
        <end position="534"/>
    </location>
</feature>
<dbReference type="Proteomes" id="UP001430356">
    <property type="component" value="Unassembled WGS sequence"/>
</dbReference>
<feature type="region of interest" description="Disordered" evidence="1">
    <location>
        <begin position="1"/>
        <end position="138"/>
    </location>
</feature>
<sequence length="969" mass="103254">MSSAAVAALPPRGKLPAITKGGAAKSRLPPAAASAASEEDGALIAAVATSNSSRRPSEVPHAATVPTHGSRKSKADSSRERQASHSVSPATRTASKGRARAASGSARRRRLPSSTLRSGSRVYAATASAAAPLSPQASRSVRRISEEIALNRVQRAVRWFLMRRSLQRTVPVASHPLCTAAEDDADVVLVYESRFLHRLRAEVYRAERVDELRTGAAKRAVETALSRWAQARQLQHQRLSLQSSVLAVYQFDPVRAAELDAALSIVQASLRLRESSLVFEERRARLRELTAVRVLERAWRDTPHYTAATRNIHDRHVREVLCRHESVERRDLIRRHLVFMVRCHQVFFNDPRMWDAGVAVRRIPLYTRAGLLSDDEPPISAAAAAKAVAPPRSPLSSDVRGGMAHDSSAAVAREALGAGSLLRSPTAPFTATTNPNNSISCTGLFAQPGFTLLETARASWCPGAEEADSGRFSVDAALRLCEYRLLFSPSEWHLLGEAVAVPGLQVALSHVSGDADGRGAAQEPAVGRPSDGGAIAPAGLHGELQVAPAEPCSTDVAAPSYAELFASALTFLRQPRVLDASGRRTVQHLHDIRHSAIEMQRELRTHGVVTAPRVAPFLRFGIHYQALARGYADLSSFTTTPGMHTCRPLVAGRVACAATELRQCLIGAVQGSGGSADLTLPVVLEEHWCNFTTTAAAATGTAWPKDGGPSAHVAPRAAPTAMLLREGFTNPTTEALFRAPAAATRRSSAAHARRVSSRATSRRGSVAGPTLVAEWGRRLATSADEIGPYWREFLLGTRVDALAAPSAGEEEEEEGGCGRLSSHETGADSPAPSSASRRLRVGLQSCLAPSAASAYLLQDFMPGAALVHWRGGSGTRAQPPRAATATVGDRAGALVIGSRGADAAALPVLSASRSAVVPPVQWWDAVERLLLQEYTSRTEVTANEAAQRGSVTVLRRMSCPAVYEPATDA</sequence>
<feature type="compositionally biased region" description="Basic and acidic residues" evidence="1">
    <location>
        <begin position="73"/>
        <end position="83"/>
    </location>
</feature>
<feature type="compositionally biased region" description="Low complexity" evidence="1">
    <location>
        <begin position="740"/>
        <end position="750"/>
    </location>
</feature>
<protein>
    <submittedName>
        <fullName evidence="2">Uncharacterized protein</fullName>
    </submittedName>
</protein>
<feature type="compositionally biased region" description="Low complexity" evidence="1">
    <location>
        <begin position="90"/>
        <end position="105"/>
    </location>
</feature>
<reference evidence="2 3" key="1">
    <citation type="journal article" date="2021" name="MBio">
        <title>A New Model Trypanosomatid, Novymonas esmeraldas: Genomic Perception of Its 'Candidatus Pandoraea novymonadis' Endosymbiont.</title>
        <authorList>
            <person name="Zakharova A."/>
            <person name="Saura A."/>
            <person name="Butenko A."/>
            <person name="Podesvova L."/>
            <person name="Warmusova S."/>
            <person name="Kostygov A.Y."/>
            <person name="Nenarokova A."/>
            <person name="Lukes J."/>
            <person name="Opperdoes F.R."/>
            <person name="Yurchenko V."/>
        </authorList>
    </citation>
    <scope>NUCLEOTIDE SEQUENCE [LARGE SCALE GENOMIC DNA]</scope>
    <source>
        <strain evidence="2 3">E262AT.01</strain>
    </source>
</reference>
<feature type="compositionally biased region" description="Low complexity" evidence="1">
    <location>
        <begin position="757"/>
        <end position="767"/>
    </location>
</feature>
<dbReference type="EMBL" id="JAECZO010000002">
    <property type="protein sequence ID" value="KAK7199881.1"/>
    <property type="molecule type" value="Genomic_DNA"/>
</dbReference>
<proteinExistence type="predicted"/>